<accession>A0A6A1QJH0</accession>
<feature type="compositionally biased region" description="Pro residues" evidence="1">
    <location>
        <begin position="148"/>
        <end position="157"/>
    </location>
</feature>
<dbReference type="Proteomes" id="UP000437017">
    <property type="component" value="Unassembled WGS sequence"/>
</dbReference>
<keyword evidence="3" id="KW-1185">Reference proteome</keyword>
<feature type="compositionally biased region" description="Basic residues" evidence="1">
    <location>
        <begin position="165"/>
        <end position="178"/>
    </location>
</feature>
<protein>
    <submittedName>
        <fullName evidence="2">Uncharacterized protein</fullName>
    </submittedName>
</protein>
<organism evidence="2 3">
    <name type="scientific">Balaenoptera physalus</name>
    <name type="common">Fin whale</name>
    <name type="synonym">Balaena physalus</name>
    <dbReference type="NCBI Taxonomy" id="9770"/>
    <lineage>
        <taxon>Eukaryota</taxon>
        <taxon>Metazoa</taxon>
        <taxon>Chordata</taxon>
        <taxon>Craniata</taxon>
        <taxon>Vertebrata</taxon>
        <taxon>Euteleostomi</taxon>
        <taxon>Mammalia</taxon>
        <taxon>Eutheria</taxon>
        <taxon>Laurasiatheria</taxon>
        <taxon>Artiodactyla</taxon>
        <taxon>Whippomorpha</taxon>
        <taxon>Cetacea</taxon>
        <taxon>Mysticeti</taxon>
        <taxon>Balaenopteridae</taxon>
        <taxon>Balaenoptera</taxon>
    </lineage>
</organism>
<gene>
    <name evidence="2" type="ORF">E2I00_018593</name>
</gene>
<sequence>MNNKLEVTQVNRFHVIELDRPEVLGWLVWEIKSAERVARVRDKGVWPPSFGSQFFHASLHQAATGRGAVGSSTPTTRKRGRAGWPPYSSPPPVLADAPSCLDSARAESLARALLPQRLSPPALGLGGGARTPGCARVPPKSCETRLPPLLPPPPPTSFPLTSRRCCSKNKGRGHRSRCRAGLGSPEPRPTPASSGAA</sequence>
<evidence type="ECO:0000313" key="2">
    <source>
        <dbReference type="EMBL" id="KAB0406131.1"/>
    </source>
</evidence>
<dbReference type="EMBL" id="SGJD01000229">
    <property type="protein sequence ID" value="KAB0406131.1"/>
    <property type="molecule type" value="Genomic_DNA"/>
</dbReference>
<evidence type="ECO:0000256" key="1">
    <source>
        <dbReference type="SAM" id="MobiDB-lite"/>
    </source>
</evidence>
<dbReference type="AlphaFoldDB" id="A0A6A1QJH0"/>
<reference evidence="2 3" key="1">
    <citation type="journal article" date="2019" name="PLoS ONE">
        <title>Genomic analyses reveal an absence of contemporary introgressive admixture between fin whales and blue whales, despite known hybrids.</title>
        <authorList>
            <person name="Westbury M.V."/>
            <person name="Petersen B."/>
            <person name="Lorenzen E.D."/>
        </authorList>
    </citation>
    <scope>NUCLEOTIDE SEQUENCE [LARGE SCALE GENOMIC DNA]</scope>
    <source>
        <strain evidence="2">FinWhale-01</strain>
    </source>
</reference>
<name>A0A6A1QJH0_BALPH</name>
<feature type="region of interest" description="Disordered" evidence="1">
    <location>
        <begin position="65"/>
        <end position="89"/>
    </location>
</feature>
<evidence type="ECO:0000313" key="3">
    <source>
        <dbReference type="Proteomes" id="UP000437017"/>
    </source>
</evidence>
<feature type="region of interest" description="Disordered" evidence="1">
    <location>
        <begin position="122"/>
        <end position="197"/>
    </location>
</feature>
<proteinExistence type="predicted"/>
<comment type="caution">
    <text evidence="2">The sequence shown here is derived from an EMBL/GenBank/DDBJ whole genome shotgun (WGS) entry which is preliminary data.</text>
</comment>
<feature type="non-terminal residue" evidence="2">
    <location>
        <position position="197"/>
    </location>
</feature>